<evidence type="ECO:0000313" key="4">
    <source>
        <dbReference type="EMBL" id="RAL20376.1"/>
    </source>
</evidence>
<dbReference type="InterPro" id="IPR015797">
    <property type="entry name" value="NUDIX_hydrolase-like_dom_sf"/>
</dbReference>
<dbReference type="InterPro" id="IPR020084">
    <property type="entry name" value="NUDIX_hydrolase_CS"/>
</dbReference>
<comment type="cofactor">
    <cofactor evidence="1">
        <name>Mg(2+)</name>
        <dbReference type="ChEBI" id="CHEBI:18420"/>
    </cofactor>
</comment>
<protein>
    <recommendedName>
        <fullName evidence="3">Nudix hydrolase domain-containing protein</fullName>
    </recommendedName>
</protein>
<dbReference type="GO" id="GO:0016787">
    <property type="term" value="F:hydrolase activity"/>
    <property type="evidence" value="ECO:0007669"/>
    <property type="project" value="UniProtKB-KW"/>
</dbReference>
<dbReference type="PANTHER" id="PTHR43046">
    <property type="entry name" value="GDP-MANNOSE MANNOSYL HYDROLASE"/>
    <property type="match status" value="1"/>
</dbReference>
<feature type="domain" description="Nudix hydrolase" evidence="3">
    <location>
        <begin position="1"/>
        <end position="120"/>
    </location>
</feature>
<keyword evidence="5" id="KW-1185">Reference proteome</keyword>
<dbReference type="PROSITE" id="PS00893">
    <property type="entry name" value="NUDIX_BOX"/>
    <property type="match status" value="1"/>
</dbReference>
<evidence type="ECO:0000256" key="1">
    <source>
        <dbReference type="ARBA" id="ARBA00001946"/>
    </source>
</evidence>
<dbReference type="RefSeq" id="WP_111731192.1">
    <property type="nucleotide sequence ID" value="NZ_QHKO01000011.1"/>
</dbReference>
<comment type="caution">
    <text evidence="4">The sequence shown here is derived from an EMBL/GenBank/DDBJ whole genome shotgun (WGS) entry which is preliminary data.</text>
</comment>
<dbReference type="InterPro" id="IPR000086">
    <property type="entry name" value="NUDIX_hydrolase_dom"/>
</dbReference>
<accession>A0A328C1B6</accession>
<dbReference type="EMBL" id="QHKO01000011">
    <property type="protein sequence ID" value="RAL20376.1"/>
    <property type="molecule type" value="Genomic_DNA"/>
</dbReference>
<evidence type="ECO:0000259" key="3">
    <source>
        <dbReference type="PROSITE" id="PS51462"/>
    </source>
</evidence>
<dbReference type="Pfam" id="PF00293">
    <property type="entry name" value="NUDIX"/>
    <property type="match status" value="1"/>
</dbReference>
<gene>
    <name evidence="4" type="ORF">DL240_17495</name>
</gene>
<evidence type="ECO:0000313" key="5">
    <source>
        <dbReference type="Proteomes" id="UP000249169"/>
    </source>
</evidence>
<dbReference type="SUPFAM" id="SSF55811">
    <property type="entry name" value="Nudix"/>
    <property type="match status" value="1"/>
</dbReference>
<dbReference type="Proteomes" id="UP000249169">
    <property type="component" value="Unassembled WGS sequence"/>
</dbReference>
<dbReference type="PANTHER" id="PTHR43046:SF14">
    <property type="entry name" value="MUTT_NUDIX FAMILY PROTEIN"/>
    <property type="match status" value="1"/>
</dbReference>
<dbReference type="Gene3D" id="3.90.79.10">
    <property type="entry name" value="Nucleoside Triphosphate Pyrophosphohydrolase"/>
    <property type="match status" value="1"/>
</dbReference>
<keyword evidence="2" id="KW-0378">Hydrolase</keyword>
<dbReference type="CDD" id="cd02883">
    <property type="entry name" value="NUDIX_Hydrolase"/>
    <property type="match status" value="1"/>
</dbReference>
<reference evidence="4 5" key="1">
    <citation type="submission" date="2018-05" db="EMBL/GenBank/DDBJ databases">
        <title>Lujinxingia marina gen. nov. sp. nov., a new facultative anaerobic member of the class Deltaproteobacteria, and proposal of Lujinxingaceae fam. nov.</title>
        <authorList>
            <person name="Li C.-M."/>
        </authorList>
    </citation>
    <scope>NUCLEOTIDE SEQUENCE [LARGE SCALE GENOMIC DNA]</scope>
    <source>
        <strain evidence="4 5">B210</strain>
    </source>
</reference>
<evidence type="ECO:0000256" key="2">
    <source>
        <dbReference type="ARBA" id="ARBA00022801"/>
    </source>
</evidence>
<dbReference type="OrthoDB" id="9791228at2"/>
<organism evidence="4 5">
    <name type="scientific">Lujinxingia litoralis</name>
    <dbReference type="NCBI Taxonomy" id="2211119"/>
    <lineage>
        <taxon>Bacteria</taxon>
        <taxon>Deltaproteobacteria</taxon>
        <taxon>Bradymonadales</taxon>
        <taxon>Lujinxingiaceae</taxon>
        <taxon>Lujinxingia</taxon>
    </lineage>
</organism>
<sequence>MSSAWALIEDRGELLFIRRAFKVGRGGQWCPPGGTIWRNEWPEVACVREAFEETGLRVTVERPIAVFESAHYFVCRLNGSRDQLNLRARECIDYRWVSPTELLRIGTIMDLRRIIPILELGGYRIPDVPRGLVTAIPKKIY</sequence>
<dbReference type="PROSITE" id="PS51462">
    <property type="entry name" value="NUDIX"/>
    <property type="match status" value="1"/>
</dbReference>
<proteinExistence type="predicted"/>
<dbReference type="AlphaFoldDB" id="A0A328C1B6"/>
<name>A0A328C1B6_9DELT</name>